<dbReference type="InterPro" id="IPR055414">
    <property type="entry name" value="LRR_R13L4/SHOC2-like"/>
</dbReference>
<dbReference type="EMBL" id="JAVXUP010000018">
    <property type="protein sequence ID" value="KAK3042573.1"/>
    <property type="molecule type" value="Genomic_DNA"/>
</dbReference>
<dbReference type="FunFam" id="3.80.10.10:FF:000095">
    <property type="entry name" value="LRR receptor-like serine/threonine-protein kinase GSO1"/>
    <property type="match status" value="1"/>
</dbReference>
<keyword evidence="9 11" id="KW-0472">Membrane</keyword>
<feature type="domain" description="Leucine-rich repeat-containing N-terminal plant-type" evidence="13">
    <location>
        <begin position="27"/>
        <end position="63"/>
    </location>
</feature>
<reference evidence="15" key="1">
    <citation type="submission" date="2022-12" db="EMBL/GenBank/DDBJ databases">
        <title>Draft genome assemblies for two species of Escallonia (Escalloniales).</title>
        <authorList>
            <person name="Chanderbali A."/>
            <person name="Dervinis C."/>
            <person name="Anghel I."/>
            <person name="Soltis D."/>
            <person name="Soltis P."/>
            <person name="Zapata F."/>
        </authorList>
    </citation>
    <scope>NUCLEOTIDE SEQUENCE</scope>
    <source>
        <strain evidence="15">UCBG64.0493</strain>
        <tissue evidence="15">Leaf</tissue>
    </source>
</reference>
<evidence type="ECO:0000256" key="1">
    <source>
        <dbReference type="ARBA" id="ARBA00004251"/>
    </source>
</evidence>
<comment type="caution">
    <text evidence="15">The sequence shown here is derived from an EMBL/GenBank/DDBJ whole genome shotgun (WGS) entry which is preliminary data.</text>
</comment>
<dbReference type="FunFam" id="3.80.10.10:FF:000356">
    <property type="entry name" value="LRR receptor-like serine/threonine-protein kinase"/>
    <property type="match status" value="1"/>
</dbReference>
<dbReference type="Pfam" id="PF00560">
    <property type="entry name" value="LRR_1"/>
    <property type="match status" value="5"/>
</dbReference>
<evidence type="ECO:0000259" key="13">
    <source>
        <dbReference type="Pfam" id="PF08263"/>
    </source>
</evidence>
<evidence type="ECO:0000256" key="2">
    <source>
        <dbReference type="ARBA" id="ARBA00009592"/>
    </source>
</evidence>
<gene>
    <name evidence="15" type="ORF">RJ639_001567</name>
</gene>
<feature type="domain" description="Disease resistance R13L4/SHOC-2-like LRR" evidence="14">
    <location>
        <begin position="91"/>
        <end position="288"/>
    </location>
</feature>
<dbReference type="SUPFAM" id="SSF52047">
    <property type="entry name" value="RNI-like"/>
    <property type="match status" value="2"/>
</dbReference>
<dbReference type="Pfam" id="PF08263">
    <property type="entry name" value="LRRNT_2"/>
    <property type="match status" value="1"/>
</dbReference>
<keyword evidence="5 11" id="KW-0812">Transmembrane</keyword>
<keyword evidence="3" id="KW-1003">Cell membrane</keyword>
<sequence length="1009" mass="112651">MLAFSRLCILILCFLAKTLPSSACTEGEREALLRFKLSLTDPAHRLSSWMGKDCCKWTGVACDGTSPDAHVVKLDLQNLLQYSSENKLVGHELNSSLLELKYLEYLDLSQNNFEDCPIPVFLGSMKRLIYLNLSSTYFTGVVPSHLGNLSSLRVLDLSSYGGLVVDDLSWLSRLSSLHRLDMSTVNVSEARNVMTVINMLPSLLWLSLSVCELNNIHLSDHVYYMNNSLRKLQHLDLSANFFEGKLPYFLSNMTSLSFLDLSYNKFSRSVPRFLADFKGLVHLNIENNYFDNIEDQFSMILWNRCHLKILDISDNQFQGQTIEPGGNLSLCAAYNIERLDLSNNKFGGQLPDSLGQHKRLKYLDLHNNLFHGPIPASIGRLTALKELYLSANKLNGTIPDSIGRLTGLETLYLYINQLSGVIPASIGRLTALRELHLAGNELNGIVPTSLGQLRKLEILDMSSNSLEGVISDAQLANLSMLNILRTNSNFMLTFNMSSEWIPPFQLKEVRLDSCKLGAFPQWLRTQKELQELSLSNCSISGYLPQWLPEMRVLFVSLTNNNISGPFQSFSSNIINLYLSHNLISGSLPNNIGDLMPALERLLLVNNLLNADIPKSLCKMKSLAILDLSRNRLSGDLPHCWEDLHELTIVRLSSNRLSGMIPSSLAQSSLLWLQLNNNDFYGELPLALKYCSSLQVLDLGENGFSGYIPIWIGENFKDLRILRFHRNYFSGSIPSQLCQIHSLKVMDIGVNSLTGTIPPCLGNVTGMVVIESASWISDFYAASWYDVNIMEVIRGVELEYTKGQLEVIVNMDLSSNKLVGKIPEELTTLAGLLGLNLSHNHLSGSIPSKIGDLKSLVSLDISNNHLSSKIPQSMGALTSVSHLNLSYNNLSGPIPTGSQLQTLNDPSIYAGNSGLCGAPLPKCPSDEPSQPPASISISEEDEDQCKKVWFYVNIMSGFATGFWGVVGVLLFKRRWRHFFFRFVEATYDKILVAVQVRVARLKIKRNQLER</sequence>
<evidence type="ECO:0000256" key="11">
    <source>
        <dbReference type="SAM" id="Phobius"/>
    </source>
</evidence>
<evidence type="ECO:0000313" key="15">
    <source>
        <dbReference type="EMBL" id="KAK3042573.1"/>
    </source>
</evidence>
<dbReference type="SMART" id="SM00365">
    <property type="entry name" value="LRR_SD22"/>
    <property type="match status" value="4"/>
</dbReference>
<dbReference type="InterPro" id="IPR001611">
    <property type="entry name" value="Leu-rich_rpt"/>
</dbReference>
<dbReference type="SUPFAM" id="SSF52058">
    <property type="entry name" value="L domain-like"/>
    <property type="match status" value="1"/>
</dbReference>
<keyword evidence="10" id="KW-0325">Glycoprotein</keyword>
<evidence type="ECO:0000256" key="6">
    <source>
        <dbReference type="ARBA" id="ARBA00022729"/>
    </source>
</evidence>
<dbReference type="PANTHER" id="PTHR48063:SF112">
    <property type="entry name" value="RECEPTOR LIKE PROTEIN 30-LIKE"/>
    <property type="match status" value="1"/>
</dbReference>
<dbReference type="Proteomes" id="UP001188597">
    <property type="component" value="Unassembled WGS sequence"/>
</dbReference>
<evidence type="ECO:0000256" key="9">
    <source>
        <dbReference type="ARBA" id="ARBA00023136"/>
    </source>
</evidence>
<proteinExistence type="inferred from homology"/>
<evidence type="ECO:0000256" key="8">
    <source>
        <dbReference type="ARBA" id="ARBA00022989"/>
    </source>
</evidence>
<dbReference type="Pfam" id="PF13516">
    <property type="entry name" value="LRR_6"/>
    <property type="match status" value="1"/>
</dbReference>
<keyword evidence="6 12" id="KW-0732">Signal</keyword>
<evidence type="ECO:0000259" key="14">
    <source>
        <dbReference type="Pfam" id="PF23598"/>
    </source>
</evidence>
<organism evidence="15 16">
    <name type="scientific">Escallonia herrerae</name>
    <dbReference type="NCBI Taxonomy" id="1293975"/>
    <lineage>
        <taxon>Eukaryota</taxon>
        <taxon>Viridiplantae</taxon>
        <taxon>Streptophyta</taxon>
        <taxon>Embryophyta</taxon>
        <taxon>Tracheophyta</taxon>
        <taxon>Spermatophyta</taxon>
        <taxon>Magnoliopsida</taxon>
        <taxon>eudicotyledons</taxon>
        <taxon>Gunneridae</taxon>
        <taxon>Pentapetalae</taxon>
        <taxon>asterids</taxon>
        <taxon>campanulids</taxon>
        <taxon>Escalloniales</taxon>
        <taxon>Escalloniaceae</taxon>
        <taxon>Escallonia</taxon>
    </lineage>
</organism>
<evidence type="ECO:0008006" key="17">
    <source>
        <dbReference type="Google" id="ProtNLM"/>
    </source>
</evidence>
<dbReference type="InterPro" id="IPR013210">
    <property type="entry name" value="LRR_N_plant-typ"/>
</dbReference>
<dbReference type="GO" id="GO:0006952">
    <property type="term" value="P:defense response"/>
    <property type="evidence" value="ECO:0007669"/>
    <property type="project" value="UniProtKB-ARBA"/>
</dbReference>
<dbReference type="AlphaFoldDB" id="A0AA88XA02"/>
<feature type="transmembrane region" description="Helical" evidence="11">
    <location>
        <begin position="947"/>
        <end position="970"/>
    </location>
</feature>
<keyword evidence="4" id="KW-0433">Leucine-rich repeat</keyword>
<dbReference type="Pfam" id="PF23598">
    <property type="entry name" value="LRR_14"/>
    <property type="match status" value="2"/>
</dbReference>
<feature type="chain" id="PRO_5041720776" description="Leucine-rich repeat-containing N-terminal plant-type domain-containing protein" evidence="12">
    <location>
        <begin position="24"/>
        <end position="1009"/>
    </location>
</feature>
<keyword evidence="8 11" id="KW-1133">Transmembrane helix</keyword>
<evidence type="ECO:0000313" key="16">
    <source>
        <dbReference type="Proteomes" id="UP001188597"/>
    </source>
</evidence>
<accession>A0AA88XA02</accession>
<evidence type="ECO:0000256" key="12">
    <source>
        <dbReference type="SAM" id="SignalP"/>
    </source>
</evidence>
<evidence type="ECO:0000256" key="4">
    <source>
        <dbReference type="ARBA" id="ARBA00022614"/>
    </source>
</evidence>
<feature type="domain" description="Disease resistance R13L4/SHOC-2-like LRR" evidence="14">
    <location>
        <begin position="348"/>
        <end position="533"/>
    </location>
</feature>
<feature type="signal peptide" evidence="12">
    <location>
        <begin position="1"/>
        <end position="23"/>
    </location>
</feature>
<evidence type="ECO:0000256" key="5">
    <source>
        <dbReference type="ARBA" id="ARBA00022692"/>
    </source>
</evidence>
<dbReference type="InterPro" id="IPR046956">
    <property type="entry name" value="RLP23-like"/>
</dbReference>
<protein>
    <recommendedName>
        <fullName evidence="17">Leucine-rich repeat-containing N-terminal plant-type domain-containing protein</fullName>
    </recommendedName>
</protein>
<dbReference type="FunFam" id="3.80.10.10:FF:000111">
    <property type="entry name" value="LRR receptor-like serine/threonine-protein kinase ERECTA"/>
    <property type="match status" value="1"/>
</dbReference>
<dbReference type="Pfam" id="PF13855">
    <property type="entry name" value="LRR_8"/>
    <property type="match status" value="1"/>
</dbReference>
<evidence type="ECO:0000256" key="7">
    <source>
        <dbReference type="ARBA" id="ARBA00022737"/>
    </source>
</evidence>
<dbReference type="SMART" id="SM00369">
    <property type="entry name" value="LRR_TYP"/>
    <property type="match status" value="11"/>
</dbReference>
<dbReference type="PANTHER" id="PTHR48063">
    <property type="entry name" value="LRR RECEPTOR-LIKE KINASE"/>
    <property type="match status" value="1"/>
</dbReference>
<dbReference type="GO" id="GO:0051707">
    <property type="term" value="P:response to other organism"/>
    <property type="evidence" value="ECO:0007669"/>
    <property type="project" value="UniProtKB-ARBA"/>
</dbReference>
<dbReference type="Gene3D" id="3.80.10.10">
    <property type="entry name" value="Ribonuclease Inhibitor"/>
    <property type="match status" value="5"/>
</dbReference>
<evidence type="ECO:0000256" key="3">
    <source>
        <dbReference type="ARBA" id="ARBA00022475"/>
    </source>
</evidence>
<dbReference type="InterPro" id="IPR003591">
    <property type="entry name" value="Leu-rich_rpt_typical-subtyp"/>
</dbReference>
<comment type="similarity">
    <text evidence="2">Belongs to the RLP family.</text>
</comment>
<name>A0AA88XA02_9ASTE</name>
<comment type="subcellular location">
    <subcellularLocation>
        <location evidence="1">Cell membrane</location>
        <topology evidence="1">Single-pass type I membrane protein</topology>
    </subcellularLocation>
</comment>
<dbReference type="InterPro" id="IPR032675">
    <property type="entry name" value="LRR_dom_sf"/>
</dbReference>
<keyword evidence="7" id="KW-0677">Repeat</keyword>
<dbReference type="GO" id="GO:0005886">
    <property type="term" value="C:plasma membrane"/>
    <property type="evidence" value="ECO:0007669"/>
    <property type="project" value="UniProtKB-SubCell"/>
</dbReference>
<dbReference type="FunFam" id="3.80.10.10:FF:000041">
    <property type="entry name" value="LRR receptor-like serine/threonine-protein kinase ERECTA"/>
    <property type="match status" value="1"/>
</dbReference>
<keyword evidence="16" id="KW-1185">Reference proteome</keyword>
<evidence type="ECO:0000256" key="10">
    <source>
        <dbReference type="ARBA" id="ARBA00023180"/>
    </source>
</evidence>